<dbReference type="EMBL" id="JAJEQL010000003">
    <property type="protein sequence ID" value="MCC2198594.1"/>
    <property type="molecule type" value="Genomic_DNA"/>
</dbReference>
<protein>
    <submittedName>
        <fullName evidence="3">Helix-turn-helix domain-containing protein</fullName>
    </submittedName>
</protein>
<reference evidence="3" key="1">
    <citation type="submission" date="2021-10" db="EMBL/GenBank/DDBJ databases">
        <title>Anaerobic single-cell dispensing facilitates the cultivation of human gut bacteria.</title>
        <authorList>
            <person name="Afrizal A."/>
        </authorList>
    </citation>
    <scope>NUCLEOTIDE SEQUENCE</scope>
    <source>
        <strain evidence="3">CLA-AA-H233</strain>
    </source>
</reference>
<feature type="domain" description="Helix-turn-helix" evidence="2">
    <location>
        <begin position="3"/>
        <end position="44"/>
    </location>
</feature>
<dbReference type="Proteomes" id="UP001430637">
    <property type="component" value="Unassembled WGS sequence"/>
</dbReference>
<comment type="caution">
    <text evidence="3">The sequence shown here is derived from an EMBL/GenBank/DDBJ whole genome shotgun (WGS) entry which is preliminary data.</text>
</comment>
<dbReference type="Pfam" id="PF12728">
    <property type="entry name" value="HTH_17"/>
    <property type="match status" value="1"/>
</dbReference>
<feature type="region of interest" description="Disordered" evidence="1">
    <location>
        <begin position="46"/>
        <end position="65"/>
    </location>
</feature>
<keyword evidence="4" id="KW-1185">Reference proteome</keyword>
<sequence>MDYMTLKEASKIWGVTPRWINYYCSAGRIPGAEKMGTVWLIPKNATKPLDGRRKSAGQSRGEHHD</sequence>
<name>A0ABS8F5W2_9FIRM</name>
<dbReference type="RefSeq" id="WP_227620175.1">
    <property type="nucleotide sequence ID" value="NZ_JAJEQL010000003.1"/>
</dbReference>
<evidence type="ECO:0000256" key="1">
    <source>
        <dbReference type="SAM" id="MobiDB-lite"/>
    </source>
</evidence>
<proteinExistence type="predicted"/>
<organism evidence="3 4">
    <name type="scientific">Faecalibacterium butyricigenerans</name>
    <dbReference type="NCBI Taxonomy" id="1851427"/>
    <lineage>
        <taxon>Bacteria</taxon>
        <taxon>Bacillati</taxon>
        <taxon>Bacillota</taxon>
        <taxon>Clostridia</taxon>
        <taxon>Eubacteriales</taxon>
        <taxon>Oscillospiraceae</taxon>
        <taxon>Faecalibacterium</taxon>
    </lineage>
</organism>
<evidence type="ECO:0000259" key="2">
    <source>
        <dbReference type="Pfam" id="PF12728"/>
    </source>
</evidence>
<evidence type="ECO:0000313" key="4">
    <source>
        <dbReference type="Proteomes" id="UP001430637"/>
    </source>
</evidence>
<dbReference type="SUPFAM" id="SSF46955">
    <property type="entry name" value="Putative DNA-binding domain"/>
    <property type="match status" value="1"/>
</dbReference>
<dbReference type="InterPro" id="IPR009061">
    <property type="entry name" value="DNA-bd_dom_put_sf"/>
</dbReference>
<gene>
    <name evidence="3" type="ORF">LKD23_02265</name>
</gene>
<accession>A0ABS8F5W2</accession>
<dbReference type="InterPro" id="IPR041657">
    <property type="entry name" value="HTH_17"/>
</dbReference>
<evidence type="ECO:0000313" key="3">
    <source>
        <dbReference type="EMBL" id="MCC2198594.1"/>
    </source>
</evidence>